<sequence length="584" mass="65764">MKTSLPLFSLFFLLLLWCCSDNGEENEPEPQAPKITIVSPDDGAQFQKGDIISFKIEASDSDGEILQVDLFFNGNSVHYWESEPYTVEWDSNDDLNIGENIIKATVEDNQGKSASVSITISITEPAYVINGILKSAETNTFLENIEILFGDLSTTTDAEGKFSFETNEAGLGTLSSDVNDDYIPVQYSREFEGDETYDISLMAYPKVSGINAKGSDFIKGVSLFDAGPWMGQDLYPEAFEQTFDRLEDMNANTVTVFDPVFVTVVGEDSVAMSTSANTQYDWDMLSQSQYQTLSDEASERNLNMMYWFGVWPQEEEQLDGKSFNEIVFSGQQLSDDFWEDWFSEYSRILKEYAQTAESKGVEWISLGHGLSYATAPDAFSSETLYESHWNELMNEVRSVYSGKIAYFGVARPFTAINYEGSSEWQYFEDDSYTDSFVALFDAFGIVVSSVTEITNPSVSQIKDAMNGILNHFSGFSKPLIVWVWAPSVDGAANTYGHLEPVLDVSVAANNWNVDFYEQADLYHGILQAVNESSVNIQGVISHGYMYYDRFTKYEPRDMNTAFEKSASVRGKPAEEIIRYWFNEF</sequence>
<dbReference type="Gene3D" id="3.20.20.80">
    <property type="entry name" value="Glycosidases"/>
    <property type="match status" value="1"/>
</dbReference>
<reference evidence="2 3" key="1">
    <citation type="submission" date="2016-10" db="EMBL/GenBank/DDBJ databases">
        <authorList>
            <person name="de Groot N.N."/>
        </authorList>
    </citation>
    <scope>NUCLEOTIDE SEQUENCE [LARGE SCALE GENOMIC DNA]</scope>
    <source>
        <strain evidence="2 3">DSM 19012</strain>
    </source>
</reference>
<dbReference type="InParanoid" id="A0A1I2BU61"/>
<dbReference type="OrthoDB" id="9773531at2"/>
<dbReference type="InterPro" id="IPR013783">
    <property type="entry name" value="Ig-like_fold"/>
</dbReference>
<evidence type="ECO:0000256" key="1">
    <source>
        <dbReference type="SAM" id="SignalP"/>
    </source>
</evidence>
<evidence type="ECO:0000313" key="2">
    <source>
        <dbReference type="EMBL" id="SFE58913.1"/>
    </source>
</evidence>
<dbReference type="Pfam" id="PF17957">
    <property type="entry name" value="Big_7"/>
    <property type="match status" value="1"/>
</dbReference>
<dbReference type="InterPro" id="IPR055151">
    <property type="entry name" value="GH113"/>
</dbReference>
<gene>
    <name evidence="2" type="ORF">SAMN05444380_11423</name>
</gene>
<dbReference type="RefSeq" id="WP_010527804.1">
    <property type="nucleotide sequence ID" value="NZ_AFSL01000063.1"/>
</dbReference>
<dbReference type="AlphaFoldDB" id="A0A1I2BU61"/>
<dbReference type="eggNOG" id="COG3979">
    <property type="taxonomic scope" value="Bacteria"/>
</dbReference>
<dbReference type="STRING" id="385682.SAMN05444380_11423"/>
<accession>A0A1I2BU61</accession>
<dbReference type="Proteomes" id="UP000181976">
    <property type="component" value="Unassembled WGS sequence"/>
</dbReference>
<name>A0A1I2BU61_9BACT</name>
<dbReference type="Gene3D" id="2.60.40.10">
    <property type="entry name" value="Immunoglobulins"/>
    <property type="match status" value="1"/>
</dbReference>
<dbReference type="Pfam" id="PF22612">
    <property type="entry name" value="GH113"/>
    <property type="match status" value="1"/>
</dbReference>
<evidence type="ECO:0000313" key="3">
    <source>
        <dbReference type="Proteomes" id="UP000181976"/>
    </source>
</evidence>
<feature type="signal peptide" evidence="1">
    <location>
        <begin position="1"/>
        <end position="23"/>
    </location>
</feature>
<protein>
    <submittedName>
        <fullName evidence="2">Uncharacterized protein</fullName>
    </submittedName>
</protein>
<keyword evidence="1" id="KW-0732">Signal</keyword>
<keyword evidence="3" id="KW-1185">Reference proteome</keyword>
<proteinExistence type="predicted"/>
<dbReference type="EMBL" id="FONA01000014">
    <property type="protein sequence ID" value="SFE58913.1"/>
    <property type="molecule type" value="Genomic_DNA"/>
</dbReference>
<feature type="chain" id="PRO_5010311465" evidence="1">
    <location>
        <begin position="24"/>
        <end position="584"/>
    </location>
</feature>
<organism evidence="2 3">
    <name type="scientific">Thermophagus xiamenensis</name>
    <dbReference type="NCBI Taxonomy" id="385682"/>
    <lineage>
        <taxon>Bacteria</taxon>
        <taxon>Pseudomonadati</taxon>
        <taxon>Bacteroidota</taxon>
        <taxon>Bacteroidia</taxon>
        <taxon>Marinilabiliales</taxon>
        <taxon>Marinilabiliaceae</taxon>
        <taxon>Thermophagus</taxon>
    </lineage>
</organism>